<evidence type="ECO:0000313" key="1">
    <source>
        <dbReference type="EMBL" id="PIO63753.1"/>
    </source>
</evidence>
<dbReference type="AlphaFoldDB" id="A0A2G9U0J6"/>
<keyword evidence="2" id="KW-1185">Reference proteome</keyword>
<proteinExistence type="predicted"/>
<evidence type="ECO:0000313" key="2">
    <source>
        <dbReference type="Proteomes" id="UP000230423"/>
    </source>
</evidence>
<sequence length="87" mass="9895">MLSFSCATYDYGRKTLHDTAQLEIIAIRRTAYEVVTDQLDGAQHRHAHYQINKKVCSKLASPLLTIGVIQYTIEIFYKAKSFDGKEA</sequence>
<reference evidence="1 2" key="1">
    <citation type="submission" date="2015-09" db="EMBL/GenBank/DDBJ databases">
        <title>Draft genome of the parasitic nematode Teladorsagia circumcincta isolate WARC Sus (inbred).</title>
        <authorList>
            <person name="Mitreva M."/>
        </authorList>
    </citation>
    <scope>NUCLEOTIDE SEQUENCE [LARGE SCALE GENOMIC DNA]</scope>
    <source>
        <strain evidence="1 2">S</strain>
    </source>
</reference>
<gene>
    <name evidence="1" type="ORF">TELCIR_14637</name>
</gene>
<accession>A0A2G9U0J6</accession>
<protein>
    <submittedName>
        <fullName evidence="1">Uncharacterized protein</fullName>
    </submittedName>
</protein>
<dbReference type="EMBL" id="KZ350558">
    <property type="protein sequence ID" value="PIO63753.1"/>
    <property type="molecule type" value="Genomic_DNA"/>
</dbReference>
<dbReference type="Proteomes" id="UP000230423">
    <property type="component" value="Unassembled WGS sequence"/>
</dbReference>
<name>A0A2G9U0J6_TELCI</name>
<organism evidence="1 2">
    <name type="scientific">Teladorsagia circumcincta</name>
    <name type="common">Brown stomach worm</name>
    <name type="synonym">Ostertagia circumcincta</name>
    <dbReference type="NCBI Taxonomy" id="45464"/>
    <lineage>
        <taxon>Eukaryota</taxon>
        <taxon>Metazoa</taxon>
        <taxon>Ecdysozoa</taxon>
        <taxon>Nematoda</taxon>
        <taxon>Chromadorea</taxon>
        <taxon>Rhabditida</taxon>
        <taxon>Rhabditina</taxon>
        <taxon>Rhabditomorpha</taxon>
        <taxon>Strongyloidea</taxon>
        <taxon>Trichostrongylidae</taxon>
        <taxon>Teladorsagia</taxon>
    </lineage>
</organism>